<dbReference type="Proteomes" id="UP000034794">
    <property type="component" value="Unassembled WGS sequence"/>
</dbReference>
<proteinExistence type="predicted"/>
<protein>
    <submittedName>
        <fullName evidence="1">Uncharacterized protein</fullName>
    </submittedName>
</protein>
<comment type="caution">
    <text evidence="1">The sequence shown here is derived from an EMBL/GenBank/DDBJ whole genome shotgun (WGS) entry which is preliminary data.</text>
</comment>
<organism evidence="1 2">
    <name type="scientific">Candidatus Collierbacteria bacterium GW2011_GWA2_46_26</name>
    <dbReference type="NCBI Taxonomy" id="1618381"/>
    <lineage>
        <taxon>Bacteria</taxon>
        <taxon>Candidatus Collieribacteriota</taxon>
    </lineage>
</organism>
<evidence type="ECO:0000313" key="1">
    <source>
        <dbReference type="EMBL" id="KKU33801.1"/>
    </source>
</evidence>
<dbReference type="AlphaFoldDB" id="A0A0G1PM31"/>
<accession>A0A0G1PM31</accession>
<sequence length="39" mass="4303">MLEYDTSNNLWGGGHKNVASEHAFSPETVFAPNLRSVLI</sequence>
<dbReference type="EMBL" id="LCMI01000001">
    <property type="protein sequence ID" value="KKU33801.1"/>
    <property type="molecule type" value="Genomic_DNA"/>
</dbReference>
<evidence type="ECO:0000313" key="2">
    <source>
        <dbReference type="Proteomes" id="UP000034794"/>
    </source>
</evidence>
<gene>
    <name evidence="1" type="ORF">UX47_C0001G0084</name>
</gene>
<reference evidence="1 2" key="1">
    <citation type="journal article" date="2015" name="Nature">
        <title>rRNA introns, odd ribosomes, and small enigmatic genomes across a large radiation of phyla.</title>
        <authorList>
            <person name="Brown C.T."/>
            <person name="Hug L.A."/>
            <person name="Thomas B.C."/>
            <person name="Sharon I."/>
            <person name="Castelle C.J."/>
            <person name="Singh A."/>
            <person name="Wilkins M.J."/>
            <person name="Williams K.H."/>
            <person name="Banfield J.F."/>
        </authorList>
    </citation>
    <scope>NUCLEOTIDE SEQUENCE [LARGE SCALE GENOMIC DNA]</scope>
</reference>
<name>A0A0G1PM31_9BACT</name>